<evidence type="ECO:0008006" key="3">
    <source>
        <dbReference type="Google" id="ProtNLM"/>
    </source>
</evidence>
<dbReference type="RefSeq" id="WP_382363154.1">
    <property type="nucleotide sequence ID" value="NZ_JBHLWV010000019.1"/>
</dbReference>
<evidence type="ECO:0000313" key="1">
    <source>
        <dbReference type="EMBL" id="MFC0314924.1"/>
    </source>
</evidence>
<protein>
    <recommendedName>
        <fullName evidence="3">ESX-1 secretion-associated protein</fullName>
    </recommendedName>
</protein>
<evidence type="ECO:0000313" key="2">
    <source>
        <dbReference type="Proteomes" id="UP001589783"/>
    </source>
</evidence>
<accession>A0ABV6H8M6</accession>
<proteinExistence type="predicted"/>
<dbReference type="Proteomes" id="UP001589783">
    <property type="component" value="Unassembled WGS sequence"/>
</dbReference>
<organism evidence="1 2">
    <name type="scientific">Gordonia phosphorivorans</name>
    <dbReference type="NCBI Taxonomy" id="1056982"/>
    <lineage>
        <taxon>Bacteria</taxon>
        <taxon>Bacillati</taxon>
        <taxon>Actinomycetota</taxon>
        <taxon>Actinomycetes</taxon>
        <taxon>Mycobacteriales</taxon>
        <taxon>Gordoniaceae</taxon>
        <taxon>Gordonia</taxon>
    </lineage>
</organism>
<reference evidence="1 2" key="1">
    <citation type="submission" date="2024-09" db="EMBL/GenBank/DDBJ databases">
        <authorList>
            <person name="Sun Q."/>
            <person name="Mori K."/>
        </authorList>
    </citation>
    <scope>NUCLEOTIDE SEQUENCE [LARGE SCALE GENOMIC DNA]</scope>
    <source>
        <strain evidence="1 2">CCM 7957</strain>
    </source>
</reference>
<dbReference type="EMBL" id="JBHLWV010000019">
    <property type="protein sequence ID" value="MFC0314924.1"/>
    <property type="molecule type" value="Genomic_DNA"/>
</dbReference>
<name>A0ABV6H8M6_9ACTN</name>
<keyword evidence="2" id="KW-1185">Reference proteome</keyword>
<sequence>MSEDVRLDAAGLDRLVARQLAVADALTACAQRLTLPHDWVRSPAHREAAAALDARLAHLSERLTAAGAGVAGLAERIGRQAASVVEADRESAGERD</sequence>
<gene>
    <name evidence="1" type="ORF">ACFFJD_08675</name>
</gene>
<comment type="caution">
    <text evidence="1">The sequence shown here is derived from an EMBL/GenBank/DDBJ whole genome shotgun (WGS) entry which is preliminary data.</text>
</comment>